<gene>
    <name evidence="1" type="ORF">BCL74_2146</name>
</gene>
<protein>
    <submittedName>
        <fullName evidence="1">Uncharacterized protein</fullName>
    </submittedName>
</protein>
<name>A0A420WGZ8_9PROT</name>
<evidence type="ECO:0000313" key="2">
    <source>
        <dbReference type="Proteomes" id="UP000277424"/>
    </source>
</evidence>
<evidence type="ECO:0000313" key="1">
    <source>
        <dbReference type="EMBL" id="RKQ70205.1"/>
    </source>
</evidence>
<organism evidence="1 2">
    <name type="scientific">Oceanibaculum indicum</name>
    <dbReference type="NCBI Taxonomy" id="526216"/>
    <lineage>
        <taxon>Bacteria</taxon>
        <taxon>Pseudomonadati</taxon>
        <taxon>Pseudomonadota</taxon>
        <taxon>Alphaproteobacteria</taxon>
        <taxon>Rhodospirillales</taxon>
        <taxon>Oceanibaculaceae</taxon>
        <taxon>Oceanibaculum</taxon>
    </lineage>
</organism>
<dbReference type="Proteomes" id="UP000277424">
    <property type="component" value="Unassembled WGS sequence"/>
</dbReference>
<dbReference type="EMBL" id="RBIG01000002">
    <property type="protein sequence ID" value="RKQ70205.1"/>
    <property type="molecule type" value="Genomic_DNA"/>
</dbReference>
<dbReference type="AlphaFoldDB" id="A0A420WGZ8"/>
<dbReference type="RefSeq" id="WP_121219856.1">
    <property type="nucleotide sequence ID" value="NZ_RBIG01000002.1"/>
</dbReference>
<dbReference type="OrthoDB" id="8481138at2"/>
<accession>A0A420WGZ8</accession>
<sequence>MRLTVTGLEETEADLAAAITETRDRLATSLLQELRAATPVETGRARDGWHLTEADLRNEVPYVGRLNAGSSRQAPAGFVEAAIDRALED</sequence>
<reference evidence="1 2" key="1">
    <citation type="submission" date="2018-10" db="EMBL/GenBank/DDBJ databases">
        <title>Comparative analysis of microorganisms from saline springs in Andes Mountain Range, Colombia.</title>
        <authorList>
            <person name="Rubin E."/>
        </authorList>
    </citation>
    <scope>NUCLEOTIDE SEQUENCE [LARGE SCALE GENOMIC DNA]</scope>
    <source>
        <strain evidence="1 2">USBA 36</strain>
    </source>
</reference>
<comment type="caution">
    <text evidence="1">The sequence shown here is derived from an EMBL/GenBank/DDBJ whole genome shotgun (WGS) entry which is preliminary data.</text>
</comment>
<proteinExistence type="predicted"/>